<evidence type="ECO:0000313" key="1">
    <source>
        <dbReference type="EMBL" id="DAD24878.1"/>
    </source>
</evidence>
<comment type="caution">
    <text evidence="1">The sequence shown here is derived from an EMBL/GenBank/DDBJ whole genome shotgun (WGS) entry which is preliminary data.</text>
</comment>
<protein>
    <submittedName>
        <fullName evidence="1">Uncharacterized protein</fullName>
    </submittedName>
</protein>
<gene>
    <name evidence="1" type="ORF">HUJ06_026342</name>
</gene>
<reference evidence="1 2" key="1">
    <citation type="journal article" date="2020" name="Mol. Biol. Evol.">
        <title>Distinct Expression and Methylation Patterns for Genes with Different Fates following a Single Whole-Genome Duplication in Flowering Plants.</title>
        <authorList>
            <person name="Shi T."/>
            <person name="Rahmani R.S."/>
            <person name="Gugger P.F."/>
            <person name="Wang M."/>
            <person name="Li H."/>
            <person name="Zhang Y."/>
            <person name="Li Z."/>
            <person name="Wang Q."/>
            <person name="Van de Peer Y."/>
            <person name="Marchal K."/>
            <person name="Chen J."/>
        </authorList>
    </citation>
    <scope>NUCLEOTIDE SEQUENCE [LARGE SCALE GENOMIC DNA]</scope>
    <source>
        <tissue evidence="1">Leaf</tissue>
    </source>
</reference>
<organism evidence="1 2">
    <name type="scientific">Nelumbo nucifera</name>
    <name type="common">Sacred lotus</name>
    <dbReference type="NCBI Taxonomy" id="4432"/>
    <lineage>
        <taxon>Eukaryota</taxon>
        <taxon>Viridiplantae</taxon>
        <taxon>Streptophyta</taxon>
        <taxon>Embryophyta</taxon>
        <taxon>Tracheophyta</taxon>
        <taxon>Spermatophyta</taxon>
        <taxon>Magnoliopsida</taxon>
        <taxon>Proteales</taxon>
        <taxon>Nelumbonaceae</taxon>
        <taxon>Nelumbo</taxon>
    </lineage>
</organism>
<sequence>MPPNIQRKSLPLIRADLHIMNQTCRVQARVYSELGIEVNIFGTKVPALECNGNTVSPAWQQSFHRVWWETLDKIWTMEAFL</sequence>
<keyword evidence="2" id="KW-1185">Reference proteome</keyword>
<evidence type="ECO:0000313" key="2">
    <source>
        <dbReference type="Proteomes" id="UP000607653"/>
    </source>
</evidence>
<proteinExistence type="predicted"/>
<accession>A0A822Y5J3</accession>
<dbReference type="EMBL" id="DUZY01000001">
    <property type="protein sequence ID" value="DAD24878.1"/>
    <property type="molecule type" value="Genomic_DNA"/>
</dbReference>
<name>A0A822Y5J3_NELNU</name>
<dbReference type="AlphaFoldDB" id="A0A822Y5J3"/>
<dbReference type="Proteomes" id="UP000607653">
    <property type="component" value="Unassembled WGS sequence"/>
</dbReference>